<dbReference type="RefSeq" id="WP_049711897.1">
    <property type="nucleotide sequence ID" value="NZ_CP011507.1"/>
</dbReference>
<dbReference type="AlphaFoldDB" id="A0A0H5AEM5"/>
<organism evidence="2 3">
    <name type="scientific">Pseudomonas trivialis</name>
    <dbReference type="NCBI Taxonomy" id="200450"/>
    <lineage>
        <taxon>Bacteria</taxon>
        <taxon>Pseudomonadati</taxon>
        <taxon>Pseudomonadota</taxon>
        <taxon>Gammaproteobacteria</taxon>
        <taxon>Pseudomonadales</taxon>
        <taxon>Pseudomonadaceae</taxon>
        <taxon>Pseudomonas</taxon>
    </lineage>
</organism>
<gene>
    <name evidence="2" type="ORF">AA957_21165</name>
</gene>
<reference evidence="2 3" key="1">
    <citation type="journal article" date="2015" name="Genome Announc.">
        <title>Complete Genome Sequence of the Rhizobacterium Pseudomonas trivialis Strain IHBB745 with Multiple Plant Growth-Promoting Activities and Tolerance to Desiccation and Alkalinity.</title>
        <authorList>
            <person name="Gulati A."/>
            <person name="Swarnkar M.K."/>
            <person name="Vyas P."/>
            <person name="Rahi P."/>
            <person name="Thakur R."/>
            <person name="Thakur N."/>
            <person name="Singh A.K."/>
        </authorList>
    </citation>
    <scope>NUCLEOTIDE SEQUENCE [LARGE SCALE GENOMIC DNA]</scope>
    <source>
        <strain evidence="3">745</strain>
    </source>
</reference>
<dbReference type="KEGG" id="ptv:AA957_21165"/>
<evidence type="ECO:0000259" key="1">
    <source>
        <dbReference type="Pfam" id="PF14062"/>
    </source>
</evidence>
<protein>
    <recommendedName>
        <fullName evidence="1">DUF4253 domain-containing protein</fullName>
    </recommendedName>
</protein>
<feature type="domain" description="DUF4253" evidence="1">
    <location>
        <begin position="155"/>
        <end position="229"/>
    </location>
</feature>
<proteinExistence type="predicted"/>
<evidence type="ECO:0000313" key="3">
    <source>
        <dbReference type="Proteomes" id="UP000036608"/>
    </source>
</evidence>
<name>A0A0H5AEM5_9PSED</name>
<reference evidence="3" key="2">
    <citation type="submission" date="2015-05" db="EMBL/GenBank/DDBJ databases">
        <authorList>
            <person name="Swarnkar M.K."/>
            <person name="Vyas P."/>
            <person name="Rahi P."/>
            <person name="Thakur R."/>
            <person name="Thakur N."/>
            <person name="Singh A.K."/>
            <person name="Gulati A."/>
        </authorList>
    </citation>
    <scope>NUCLEOTIDE SEQUENCE [LARGE SCALE GENOMIC DNA]</scope>
    <source>
        <strain evidence="3">745</strain>
    </source>
</reference>
<dbReference type="EMBL" id="CP011507">
    <property type="protein sequence ID" value="AKS08528.1"/>
    <property type="molecule type" value="Genomic_DNA"/>
</dbReference>
<sequence>MDIQFCGNGTRENPSRGTCDAYRVSGITSIDDLTGAYRKLADTHPGFKPLFSLDDLSQARYTSGHVRNNLGMDDASEQDIIGLPPECFEKGEYIGYPTTKAEFAICFRNFTNLVAATSFEEACAHGLTLDEQALEEWVGYQENPVSLLDQPLSALLVPVQQSFQALAAFPNGYFVCDLDPAKNHAVARHFAEAHGYELMGVGASYIGFIRAEPPDIALAERVAQDFCALYNTGDDHLQARVRAVTQAISGRRHLWLRYVE</sequence>
<evidence type="ECO:0000313" key="2">
    <source>
        <dbReference type="EMBL" id="AKS08528.1"/>
    </source>
</evidence>
<dbReference type="PATRIC" id="fig|200450.3.peg.4342"/>
<dbReference type="OrthoDB" id="7595245at2"/>
<dbReference type="Pfam" id="PF14062">
    <property type="entry name" value="DUF4253"/>
    <property type="match status" value="1"/>
</dbReference>
<accession>A0A0H5AEM5</accession>
<dbReference type="InterPro" id="IPR025349">
    <property type="entry name" value="DUF4253"/>
</dbReference>
<dbReference type="Proteomes" id="UP000036608">
    <property type="component" value="Chromosome"/>
</dbReference>